<accession>C0ZRN9</accession>
<evidence type="ECO:0000259" key="2">
    <source>
        <dbReference type="Pfam" id="PF07883"/>
    </source>
</evidence>
<evidence type="ECO:0000313" key="3">
    <source>
        <dbReference type="EMBL" id="BAH31789.1"/>
    </source>
</evidence>
<organism evidence="3 4">
    <name type="scientific">Rhodococcus erythropolis (strain PR4 / NBRC 100887)</name>
    <dbReference type="NCBI Taxonomy" id="234621"/>
    <lineage>
        <taxon>Bacteria</taxon>
        <taxon>Bacillati</taxon>
        <taxon>Actinomycetota</taxon>
        <taxon>Actinomycetes</taxon>
        <taxon>Mycobacteriales</taxon>
        <taxon>Nocardiaceae</taxon>
        <taxon>Rhodococcus</taxon>
        <taxon>Rhodococcus erythropolis group</taxon>
    </lineage>
</organism>
<dbReference type="EMBL" id="AP008957">
    <property type="protein sequence ID" value="BAH31789.1"/>
    <property type="molecule type" value="Genomic_DNA"/>
</dbReference>
<name>C0ZRN9_RHOE4</name>
<evidence type="ECO:0000313" key="4">
    <source>
        <dbReference type="Proteomes" id="UP000002204"/>
    </source>
</evidence>
<reference evidence="3 4" key="2">
    <citation type="journal article" date="2006" name="Environ. Microbiol.">
        <title>Sequence analysis of three plasmids harboured in Rhodococcus erythropolis strain PR4.</title>
        <authorList>
            <person name="Sekine M."/>
            <person name="Tanikawa S."/>
            <person name="Omata S."/>
            <person name="Saito M."/>
            <person name="Fujisawa T."/>
            <person name="Tsukatani N."/>
            <person name="Tajima T."/>
            <person name="Sekigawa T."/>
            <person name="Kosugi H."/>
            <person name="Matsuo Y."/>
            <person name="Nishiko R."/>
            <person name="Imamura K."/>
            <person name="Ito M."/>
            <person name="Narita H."/>
            <person name="Tago S."/>
            <person name="Fujita N."/>
            <person name="Harayama S."/>
        </authorList>
    </citation>
    <scope>NUCLEOTIDE SEQUENCE [LARGE SCALE GENOMIC DNA]</scope>
    <source>
        <strain evidence="4">PR4 / NBRC 100887</strain>
    </source>
</reference>
<dbReference type="KEGG" id="rer:RER_10810"/>
<dbReference type="InterPro" id="IPR053146">
    <property type="entry name" value="QDO-like"/>
</dbReference>
<evidence type="ECO:0000256" key="1">
    <source>
        <dbReference type="SAM" id="MobiDB-lite"/>
    </source>
</evidence>
<feature type="domain" description="Cupin type-2" evidence="2">
    <location>
        <begin position="69"/>
        <end position="136"/>
    </location>
</feature>
<dbReference type="eggNOG" id="COG1917">
    <property type="taxonomic scope" value="Bacteria"/>
</dbReference>
<dbReference type="InterPro" id="IPR011051">
    <property type="entry name" value="RmlC_Cupin_sf"/>
</dbReference>
<proteinExistence type="predicted"/>
<dbReference type="InterPro" id="IPR014710">
    <property type="entry name" value="RmlC-like_jellyroll"/>
</dbReference>
<dbReference type="AlphaFoldDB" id="C0ZRN9"/>
<dbReference type="PANTHER" id="PTHR36440">
    <property type="entry name" value="PUTATIVE (AFU_ORTHOLOGUE AFUA_8G07350)-RELATED"/>
    <property type="match status" value="1"/>
</dbReference>
<feature type="compositionally biased region" description="Polar residues" evidence="1">
    <location>
        <begin position="24"/>
        <end position="34"/>
    </location>
</feature>
<dbReference type="HOGENOM" id="CLU_103066_2_0_11"/>
<dbReference type="Pfam" id="PF07883">
    <property type="entry name" value="Cupin_2"/>
    <property type="match status" value="1"/>
</dbReference>
<dbReference type="PANTHER" id="PTHR36440:SF1">
    <property type="entry name" value="PUTATIVE (AFU_ORTHOLOGUE AFUA_8G07350)-RELATED"/>
    <property type="match status" value="1"/>
</dbReference>
<dbReference type="Gene3D" id="2.60.120.10">
    <property type="entry name" value="Jelly Rolls"/>
    <property type="match status" value="1"/>
</dbReference>
<protein>
    <recommendedName>
        <fullName evidence="2">Cupin type-2 domain-containing protein</fullName>
    </recommendedName>
</protein>
<reference evidence="4" key="1">
    <citation type="submission" date="2005-03" db="EMBL/GenBank/DDBJ databases">
        <title>Comparison of the complete genome sequences of Rhodococcus erythropolis PR4 and Rhodococcus opacus B4.</title>
        <authorList>
            <person name="Takarada H."/>
            <person name="Sekine M."/>
            <person name="Hosoyama A."/>
            <person name="Yamada R."/>
            <person name="Fujisawa T."/>
            <person name="Omata S."/>
            <person name="Shimizu A."/>
            <person name="Tsukatani N."/>
            <person name="Tanikawa S."/>
            <person name="Fujita N."/>
            <person name="Harayama S."/>
        </authorList>
    </citation>
    <scope>NUCLEOTIDE SEQUENCE [LARGE SCALE GENOMIC DNA]</scope>
    <source>
        <strain evidence="4">PR4 / NBRC 100887</strain>
    </source>
</reference>
<feature type="region of interest" description="Disordered" evidence="1">
    <location>
        <begin position="1"/>
        <end position="36"/>
    </location>
</feature>
<feature type="compositionally biased region" description="Basic and acidic residues" evidence="1">
    <location>
        <begin position="1"/>
        <end position="11"/>
    </location>
</feature>
<gene>
    <name evidence="3" type="ordered locus">RER_10810</name>
</gene>
<sequence>MIRESKPERSQRSSRRQRTKSMSPNSANHTTTTVLGPDVDLAGTLAATGVRMMVRSKQTEGGFSLVQHRIAPHSMTSPVHRHSREDEYTVVQSGRVAAMVGDEVVYAETGAMIFKPRGQWHAVWNPDDAPARILEIITPGGMEDLFELMPKLLAEASSAAESVAARVEADFGIEFDLVATAEIAQTHGVGFGIESH</sequence>
<dbReference type="Proteomes" id="UP000002204">
    <property type="component" value="Chromosome"/>
</dbReference>
<dbReference type="InterPro" id="IPR013096">
    <property type="entry name" value="Cupin_2"/>
</dbReference>
<dbReference type="SUPFAM" id="SSF51182">
    <property type="entry name" value="RmlC-like cupins"/>
    <property type="match status" value="1"/>
</dbReference>